<accession>A0A072NIU6</accession>
<evidence type="ECO:0000256" key="1">
    <source>
        <dbReference type="SAM" id="SignalP"/>
    </source>
</evidence>
<dbReference type="OrthoDB" id="8969905at2"/>
<proteinExistence type="predicted"/>
<feature type="signal peptide" evidence="1">
    <location>
        <begin position="1"/>
        <end position="24"/>
    </location>
</feature>
<dbReference type="Gene3D" id="3.40.50.10610">
    <property type="entry name" value="ABC-type transport auxiliary lipoprotein component"/>
    <property type="match status" value="1"/>
</dbReference>
<dbReference type="STRING" id="1137280.D777_00083"/>
<organism evidence="2 3">
    <name type="scientific">Marinobacter nitratireducens</name>
    <dbReference type="NCBI Taxonomy" id="1137280"/>
    <lineage>
        <taxon>Bacteria</taxon>
        <taxon>Pseudomonadati</taxon>
        <taxon>Pseudomonadota</taxon>
        <taxon>Gammaproteobacteria</taxon>
        <taxon>Pseudomonadales</taxon>
        <taxon>Marinobacteraceae</taxon>
        <taxon>Marinobacter</taxon>
    </lineage>
</organism>
<dbReference type="GO" id="GO:0030234">
    <property type="term" value="F:enzyme regulator activity"/>
    <property type="evidence" value="ECO:0007669"/>
    <property type="project" value="TreeGrafter"/>
</dbReference>
<dbReference type="GO" id="GO:0031241">
    <property type="term" value="C:periplasmic side of cell outer membrane"/>
    <property type="evidence" value="ECO:0007669"/>
    <property type="project" value="TreeGrafter"/>
</dbReference>
<dbReference type="InterPro" id="IPR014094">
    <property type="entry name" value="LpoB"/>
</dbReference>
<gene>
    <name evidence="2" type="ORF">D777_00083</name>
</gene>
<dbReference type="GO" id="GO:0009252">
    <property type="term" value="P:peptidoglycan biosynthetic process"/>
    <property type="evidence" value="ECO:0007669"/>
    <property type="project" value="TreeGrafter"/>
</dbReference>
<dbReference type="PATRIC" id="fig|1137280.3.peg.83"/>
<keyword evidence="3" id="KW-1185">Reference proteome</keyword>
<keyword evidence="1" id="KW-0732">Signal</keyword>
<dbReference type="PROSITE" id="PS51257">
    <property type="entry name" value="PROKAR_LIPOPROTEIN"/>
    <property type="match status" value="1"/>
</dbReference>
<dbReference type="Proteomes" id="UP000035057">
    <property type="component" value="Unassembled WGS sequence"/>
</dbReference>
<sequence length="213" mass="23335">MFKKNALKTACGLAAAALVLSGCATQNQNIKGQPSVYEDVSTTGAVGGVGIESQDVVAMTDKMMRDMLANPMLTGRSTPPRIIIDNEYMKNESTSVINTNMLTDRLRIELNRAANGRMVFVGRHFSDMVQKERDLKRDGAVDGGTIRQTAAQAGADFRLGGRISSLDAIDRNTGTKSRYSQITFEMVDLELGTIVWSGLYEMRKAARDNVVYR</sequence>
<evidence type="ECO:0008006" key="4">
    <source>
        <dbReference type="Google" id="ProtNLM"/>
    </source>
</evidence>
<dbReference type="RefSeq" id="WP_036127484.1">
    <property type="nucleotide sequence ID" value="NZ_ANIE01000001.1"/>
</dbReference>
<evidence type="ECO:0000313" key="2">
    <source>
        <dbReference type="EMBL" id="KEF33075.1"/>
    </source>
</evidence>
<name>A0A072NIU6_9GAMM</name>
<reference evidence="2 3" key="1">
    <citation type="submission" date="2012-12" db="EMBL/GenBank/DDBJ databases">
        <title>Genome assembly of Marinobacter sp. AK21.</title>
        <authorList>
            <person name="Khatri I."/>
            <person name="Kumar R."/>
            <person name="Vaidya B."/>
            <person name="Subramanian S."/>
            <person name="Pinnaka A."/>
        </authorList>
    </citation>
    <scope>NUCLEOTIDE SEQUENCE [LARGE SCALE GENOMIC DNA]</scope>
    <source>
        <strain evidence="2 3">AK21</strain>
    </source>
</reference>
<feature type="chain" id="PRO_5001680853" description="Penicillin-binding protein activator LpoB" evidence="1">
    <location>
        <begin position="25"/>
        <end position="213"/>
    </location>
</feature>
<comment type="caution">
    <text evidence="2">The sequence shown here is derived from an EMBL/GenBank/DDBJ whole genome shotgun (WGS) entry which is preliminary data.</text>
</comment>
<evidence type="ECO:0000313" key="3">
    <source>
        <dbReference type="Proteomes" id="UP000035057"/>
    </source>
</evidence>
<dbReference type="AlphaFoldDB" id="A0A072NIU6"/>
<dbReference type="PANTHER" id="PTHR40593">
    <property type="entry name" value="PENICILLIN-BINDING PROTEIN ACTIVATOR LPOB"/>
    <property type="match status" value="1"/>
</dbReference>
<dbReference type="EMBL" id="ANIE01000001">
    <property type="protein sequence ID" value="KEF33075.1"/>
    <property type="molecule type" value="Genomic_DNA"/>
</dbReference>
<protein>
    <recommendedName>
        <fullName evidence="4">Penicillin-binding protein activator LpoB</fullName>
    </recommendedName>
</protein>
<dbReference type="Pfam" id="PF13036">
    <property type="entry name" value="LpoB"/>
    <property type="match status" value="1"/>
</dbReference>
<dbReference type="PANTHER" id="PTHR40593:SF1">
    <property type="entry name" value="PENICILLIN-BINDING PROTEIN ACTIVATOR LPOB"/>
    <property type="match status" value="1"/>
</dbReference>